<feature type="transmembrane region" description="Helical" evidence="6">
    <location>
        <begin position="100"/>
        <end position="121"/>
    </location>
</feature>
<dbReference type="PANTHER" id="PTHR48022">
    <property type="entry name" value="PLASTIDIC GLUCOSE TRANSPORTER 4"/>
    <property type="match status" value="1"/>
</dbReference>
<evidence type="ECO:0000256" key="3">
    <source>
        <dbReference type="ARBA" id="ARBA00022692"/>
    </source>
</evidence>
<evidence type="ECO:0000256" key="6">
    <source>
        <dbReference type="SAM" id="Phobius"/>
    </source>
</evidence>
<comment type="caution">
    <text evidence="8">The sequence shown here is derived from an EMBL/GenBank/DDBJ whole genome shotgun (WGS) entry which is preliminary data.</text>
</comment>
<dbReference type="EMBL" id="JAZHXJ010001912">
    <property type="protein sequence ID" value="KAL1842788.1"/>
    <property type="molecule type" value="Genomic_DNA"/>
</dbReference>
<gene>
    <name evidence="8" type="ORF">VTK73DRAFT_3042</name>
</gene>
<feature type="transmembrane region" description="Helical" evidence="6">
    <location>
        <begin position="133"/>
        <end position="151"/>
    </location>
</feature>
<reference evidence="8 9" key="1">
    <citation type="journal article" date="2024" name="Commun. Biol.">
        <title>Comparative genomic analysis of thermophilic fungi reveals convergent evolutionary adaptations and gene losses.</title>
        <authorList>
            <person name="Steindorff A.S."/>
            <person name="Aguilar-Pontes M.V."/>
            <person name="Robinson A.J."/>
            <person name="Andreopoulos B."/>
            <person name="LaButti K."/>
            <person name="Kuo A."/>
            <person name="Mondo S."/>
            <person name="Riley R."/>
            <person name="Otillar R."/>
            <person name="Haridas S."/>
            <person name="Lipzen A."/>
            <person name="Grimwood J."/>
            <person name="Schmutz J."/>
            <person name="Clum A."/>
            <person name="Reid I.D."/>
            <person name="Moisan M.C."/>
            <person name="Butler G."/>
            <person name="Nguyen T.T.M."/>
            <person name="Dewar K."/>
            <person name="Conant G."/>
            <person name="Drula E."/>
            <person name="Henrissat B."/>
            <person name="Hansel C."/>
            <person name="Singer S."/>
            <person name="Hutchinson M.I."/>
            <person name="de Vries R.P."/>
            <person name="Natvig D.O."/>
            <person name="Powell A.J."/>
            <person name="Tsang A."/>
            <person name="Grigoriev I.V."/>
        </authorList>
    </citation>
    <scope>NUCLEOTIDE SEQUENCE [LARGE SCALE GENOMIC DNA]</scope>
    <source>
        <strain evidence="8 9">ATCC 24622</strain>
    </source>
</reference>
<dbReference type="Proteomes" id="UP001586593">
    <property type="component" value="Unassembled WGS sequence"/>
</dbReference>
<evidence type="ECO:0000259" key="7">
    <source>
        <dbReference type="PROSITE" id="PS50850"/>
    </source>
</evidence>
<comment type="similarity">
    <text evidence="2">Belongs to the major facilitator superfamily. Sugar transporter (TC 2.A.1.1) family.</text>
</comment>
<evidence type="ECO:0000256" key="4">
    <source>
        <dbReference type="ARBA" id="ARBA00022989"/>
    </source>
</evidence>
<evidence type="ECO:0000313" key="9">
    <source>
        <dbReference type="Proteomes" id="UP001586593"/>
    </source>
</evidence>
<dbReference type="Pfam" id="PF00083">
    <property type="entry name" value="Sugar_tr"/>
    <property type="match status" value="1"/>
</dbReference>
<evidence type="ECO:0000313" key="8">
    <source>
        <dbReference type="EMBL" id="KAL1842788.1"/>
    </source>
</evidence>
<evidence type="ECO:0000256" key="2">
    <source>
        <dbReference type="ARBA" id="ARBA00010992"/>
    </source>
</evidence>
<keyword evidence="3 6" id="KW-0812">Transmembrane</keyword>
<dbReference type="InterPro" id="IPR050360">
    <property type="entry name" value="MFS_Sugar_Transporters"/>
</dbReference>
<proteinExistence type="inferred from homology"/>
<name>A0ABR3VM67_9PEZI</name>
<evidence type="ECO:0000256" key="1">
    <source>
        <dbReference type="ARBA" id="ARBA00004141"/>
    </source>
</evidence>
<sequence length="211" mass="23297">MGADEIVHHLEEARPAATAPQDPALIAENARLATEEEHSMTFWQAAKRYKKACFWSAVVSLTIIMDGYDTALLGSLQAFPSFQSRFGHRVGDTSQYQLSAPWQVALGVSNSVGNIFGIYINSVLTERFGHKRALLGTLFVLTGIIFVPFFATSIRMLFAGEILCGLCWGVFTTLAPAYASEVCPVCFTFFFLASFSFFLSFILFFPSSRGK</sequence>
<keyword evidence="4 6" id="KW-1133">Transmembrane helix</keyword>
<dbReference type="PROSITE" id="PS50850">
    <property type="entry name" value="MFS"/>
    <property type="match status" value="1"/>
</dbReference>
<comment type="subcellular location">
    <subcellularLocation>
        <location evidence="1">Membrane</location>
        <topology evidence="1">Multi-pass membrane protein</topology>
    </subcellularLocation>
</comment>
<keyword evidence="9" id="KW-1185">Reference proteome</keyword>
<feature type="transmembrane region" description="Helical" evidence="6">
    <location>
        <begin position="157"/>
        <end position="178"/>
    </location>
</feature>
<dbReference type="Gene3D" id="1.20.1250.20">
    <property type="entry name" value="MFS general substrate transporter like domains"/>
    <property type="match status" value="1"/>
</dbReference>
<accession>A0ABR3VM67</accession>
<dbReference type="InterPro" id="IPR005828">
    <property type="entry name" value="MFS_sugar_transport-like"/>
</dbReference>
<feature type="transmembrane region" description="Helical" evidence="6">
    <location>
        <begin position="185"/>
        <end position="205"/>
    </location>
</feature>
<evidence type="ECO:0000256" key="5">
    <source>
        <dbReference type="ARBA" id="ARBA00023136"/>
    </source>
</evidence>
<dbReference type="InterPro" id="IPR036259">
    <property type="entry name" value="MFS_trans_sf"/>
</dbReference>
<dbReference type="PANTHER" id="PTHR48022:SF5">
    <property type="entry name" value="ALPHA-GLUCOSIDES PERMEASE MPH2-RELATED"/>
    <property type="match status" value="1"/>
</dbReference>
<feature type="domain" description="Major facilitator superfamily (MFS) profile" evidence="7">
    <location>
        <begin position="55"/>
        <end position="211"/>
    </location>
</feature>
<dbReference type="SUPFAM" id="SSF103473">
    <property type="entry name" value="MFS general substrate transporter"/>
    <property type="match status" value="1"/>
</dbReference>
<organism evidence="8 9">
    <name type="scientific">Phialemonium thermophilum</name>
    <dbReference type="NCBI Taxonomy" id="223376"/>
    <lineage>
        <taxon>Eukaryota</taxon>
        <taxon>Fungi</taxon>
        <taxon>Dikarya</taxon>
        <taxon>Ascomycota</taxon>
        <taxon>Pezizomycotina</taxon>
        <taxon>Sordariomycetes</taxon>
        <taxon>Sordariomycetidae</taxon>
        <taxon>Cephalothecales</taxon>
        <taxon>Cephalothecaceae</taxon>
        <taxon>Phialemonium</taxon>
    </lineage>
</organism>
<dbReference type="InterPro" id="IPR020846">
    <property type="entry name" value="MFS_dom"/>
</dbReference>
<feature type="transmembrane region" description="Helical" evidence="6">
    <location>
        <begin position="52"/>
        <end position="80"/>
    </location>
</feature>
<keyword evidence="5 6" id="KW-0472">Membrane</keyword>
<protein>
    <recommendedName>
        <fullName evidence="7">Major facilitator superfamily (MFS) profile domain-containing protein</fullName>
    </recommendedName>
</protein>